<accession>A0A397W804</accession>
<dbReference type="EMBL" id="QKWP01000066">
    <property type="protein sequence ID" value="RIB28443.1"/>
    <property type="molecule type" value="Genomic_DNA"/>
</dbReference>
<proteinExistence type="predicted"/>
<evidence type="ECO:0000313" key="1">
    <source>
        <dbReference type="EMBL" id="RIB28443.1"/>
    </source>
</evidence>
<keyword evidence="2" id="KW-1185">Reference proteome</keyword>
<name>A0A397W804_9GLOM</name>
<dbReference type="Proteomes" id="UP000266673">
    <property type="component" value="Unassembled WGS sequence"/>
</dbReference>
<reference evidence="1 2" key="1">
    <citation type="submission" date="2018-06" db="EMBL/GenBank/DDBJ databases">
        <title>Comparative genomics reveals the genomic features of Rhizophagus irregularis, R. cerebriforme, R. diaphanum and Gigaspora rosea, and their symbiotic lifestyle signature.</title>
        <authorList>
            <person name="Morin E."/>
            <person name="San Clemente H."/>
            <person name="Chen E.C.H."/>
            <person name="De La Providencia I."/>
            <person name="Hainaut M."/>
            <person name="Kuo A."/>
            <person name="Kohler A."/>
            <person name="Murat C."/>
            <person name="Tang N."/>
            <person name="Roy S."/>
            <person name="Loubradou J."/>
            <person name="Henrissat B."/>
            <person name="Grigoriev I.V."/>
            <person name="Corradi N."/>
            <person name="Roux C."/>
            <person name="Martin F.M."/>
        </authorList>
    </citation>
    <scope>NUCLEOTIDE SEQUENCE [LARGE SCALE GENOMIC DNA]</scope>
    <source>
        <strain evidence="1 2">DAOM 194757</strain>
    </source>
</reference>
<gene>
    <name evidence="1" type="ORF">C2G38_2157995</name>
</gene>
<dbReference type="AlphaFoldDB" id="A0A397W804"/>
<comment type="caution">
    <text evidence="1">The sequence shown here is derived from an EMBL/GenBank/DDBJ whole genome shotgun (WGS) entry which is preliminary data.</text>
</comment>
<sequence length="100" mass="11851">MSLKKKTKDCNIEKDLLKSIVKIQKQQYHHRKAIKLKCGHIDYDIIEMQPKEEAVIESTNKNQLVKKINKFKMICEVENCIEVKEAKRRNIQEVLDEVNL</sequence>
<organism evidence="1 2">
    <name type="scientific">Gigaspora rosea</name>
    <dbReference type="NCBI Taxonomy" id="44941"/>
    <lineage>
        <taxon>Eukaryota</taxon>
        <taxon>Fungi</taxon>
        <taxon>Fungi incertae sedis</taxon>
        <taxon>Mucoromycota</taxon>
        <taxon>Glomeromycotina</taxon>
        <taxon>Glomeromycetes</taxon>
        <taxon>Diversisporales</taxon>
        <taxon>Gigasporaceae</taxon>
        <taxon>Gigaspora</taxon>
    </lineage>
</organism>
<protein>
    <submittedName>
        <fullName evidence="1">Uncharacterized protein</fullName>
    </submittedName>
</protein>
<evidence type="ECO:0000313" key="2">
    <source>
        <dbReference type="Proteomes" id="UP000266673"/>
    </source>
</evidence>